<sequence length="357" mass="36795">MTTKQPEFTLSRPGALIAALPAILGFVPESSLVLVSVDGGELGSVLRVDLSEELADSIGHLADVAAAATPEKAIAVIVDAHGACCPVCNDEHRRLIAILEHELSRNDIGLLSAHVVDEVAPGGRWHCADGCGAGGTVDDPAASPLAAAAVLEGRQLYRRRSDLQAVIAPDDAARSAAVAAAIDDAAADRAAAAAGDARGLARRDVEQAVAAIVAMAVGRMPGGTELARLGASLSDVLVRDTLCALAISEHSGAAEMLWSTLARSLPEPWRAEALVLVAFSAYARGDGPLAGVSLDAALRSVPRHRMAGLLDTALQSGLRPDRIRGLADTGYRLARQLGVRLPQRQELGRRAGGDSAA</sequence>
<evidence type="ECO:0000313" key="2">
    <source>
        <dbReference type="Proteomes" id="UP001299283"/>
    </source>
</evidence>
<protein>
    <submittedName>
        <fullName evidence="1">DUF4192 domain-containing protein</fullName>
    </submittedName>
</protein>
<dbReference type="Pfam" id="PF13830">
    <property type="entry name" value="DUF4192"/>
    <property type="match status" value="1"/>
</dbReference>
<dbReference type="Proteomes" id="UP001299283">
    <property type="component" value="Unassembled WGS sequence"/>
</dbReference>
<gene>
    <name evidence="1" type="ORF">K5L39_06750</name>
</gene>
<dbReference type="InterPro" id="IPR025447">
    <property type="entry name" value="DUF4192"/>
</dbReference>
<keyword evidence="2" id="KW-1185">Reference proteome</keyword>
<reference evidence="1 2" key="1">
    <citation type="submission" date="2023-12" db="EMBL/GenBank/DDBJ databases">
        <title>Description of new species of Mycobacterium terrae complex isolated from sewage at the Sao Paulo Zoological Park Foundation in Brazil.</title>
        <authorList>
            <person name="Romagnoli C.L."/>
            <person name="Conceicao E.C."/>
            <person name="Machado E."/>
            <person name="Barreto L.B.P.F."/>
            <person name="Sharma A."/>
            <person name="Silva N.M."/>
            <person name="Marques L.E."/>
            <person name="Juliana M.A."/>
            <person name="Lourenco M.C.S."/>
            <person name="Digiampietri L.A."/>
            <person name="Suffys P.N."/>
            <person name="Viana-Niero C."/>
        </authorList>
    </citation>
    <scope>NUCLEOTIDE SEQUENCE [LARGE SCALE GENOMIC DNA]</scope>
    <source>
        <strain evidence="1 2">MYC017</strain>
    </source>
</reference>
<accession>A0ABU5YYU5</accession>
<proteinExistence type="predicted"/>
<name>A0ABU5YYU5_9MYCO</name>
<comment type="caution">
    <text evidence="1">The sequence shown here is derived from an EMBL/GenBank/DDBJ whole genome shotgun (WGS) entry which is preliminary data.</text>
</comment>
<organism evidence="1 2">
    <name type="scientific">[Mycobacterium] vasticus</name>
    <dbReference type="NCBI Taxonomy" id="2875777"/>
    <lineage>
        <taxon>Bacteria</taxon>
        <taxon>Bacillati</taxon>
        <taxon>Actinomycetota</taxon>
        <taxon>Actinomycetes</taxon>
        <taxon>Mycobacteriales</taxon>
        <taxon>Mycobacteriaceae</taxon>
        <taxon>Mycolicibacter</taxon>
    </lineage>
</organism>
<dbReference type="EMBL" id="JAYJJQ010000005">
    <property type="protein sequence ID" value="MEB3068878.1"/>
    <property type="molecule type" value="Genomic_DNA"/>
</dbReference>
<dbReference type="RefSeq" id="WP_225396397.1">
    <property type="nucleotide sequence ID" value="NZ_JAYJJQ010000005.1"/>
</dbReference>
<evidence type="ECO:0000313" key="1">
    <source>
        <dbReference type="EMBL" id="MEB3068878.1"/>
    </source>
</evidence>